<dbReference type="PANTHER" id="PTHR48017">
    <property type="entry name" value="OS05G0424000 PROTEIN-RELATED"/>
    <property type="match status" value="1"/>
</dbReference>
<feature type="transmembrane region" description="Helical" evidence="11">
    <location>
        <begin position="348"/>
        <end position="374"/>
    </location>
</feature>
<protein>
    <recommendedName>
        <fullName evidence="12">Amino acid transporter transmembrane domain-containing protein</fullName>
    </recommendedName>
</protein>
<evidence type="ECO:0000256" key="9">
    <source>
        <dbReference type="ARBA" id="ARBA00023294"/>
    </source>
</evidence>
<comment type="subcellular location">
    <subcellularLocation>
        <location evidence="1">Endomembrane system</location>
        <topology evidence="1">Multi-pass membrane protein</topology>
    </subcellularLocation>
</comment>
<keyword evidence="9" id="KW-0927">Auxin signaling pathway</keyword>
<keyword evidence="6" id="KW-0029">Amino-acid transport</keyword>
<comment type="caution">
    <text evidence="13">The sequence shown here is derived from an EMBL/GenBank/DDBJ whole genome shotgun (WGS) entry which is preliminary data.</text>
</comment>
<reference evidence="13" key="1">
    <citation type="journal article" date="2021" name="J. Hered.">
        <title>Genome Assembly of Salicaceae Populus deltoides (Eastern Cottonwood) I-69 Based on Nanopore Sequencing and Hi-C Technologies.</title>
        <authorList>
            <person name="Bai S."/>
            <person name="Wu H."/>
            <person name="Zhang J."/>
            <person name="Pan Z."/>
            <person name="Zhao W."/>
            <person name="Li Z."/>
            <person name="Tong C."/>
        </authorList>
    </citation>
    <scope>NUCLEOTIDE SEQUENCE</scope>
    <source>
        <tissue evidence="13">Leaf</tissue>
    </source>
</reference>
<dbReference type="AlphaFoldDB" id="A0A8T2Y0I5"/>
<comment type="function">
    <text evidence="10">Carrier protein involved in proton-driven auxin influx. Mediates the formation of auxin gradient from developing leaves (site of auxin biosynthesis) to tips by contributing to the loading of auxin in vascular tissues and facilitating acropetal (base to tip) auxin transport within inner tissues of the root apex, and basipetal (tip to base) auxin transport within outer tissues of the root apex. May be involved in lateral roots and nodules formation.</text>
</comment>
<evidence type="ECO:0000256" key="5">
    <source>
        <dbReference type="ARBA" id="ARBA00022847"/>
    </source>
</evidence>
<evidence type="ECO:0000256" key="6">
    <source>
        <dbReference type="ARBA" id="ARBA00022970"/>
    </source>
</evidence>
<dbReference type="Pfam" id="PF01490">
    <property type="entry name" value="Aa_trans"/>
    <property type="match status" value="1"/>
</dbReference>
<evidence type="ECO:0000313" key="14">
    <source>
        <dbReference type="Proteomes" id="UP000807159"/>
    </source>
</evidence>
<feature type="transmembrane region" description="Helical" evidence="11">
    <location>
        <begin position="59"/>
        <end position="80"/>
    </location>
</feature>
<evidence type="ECO:0000256" key="10">
    <source>
        <dbReference type="ARBA" id="ARBA00045588"/>
    </source>
</evidence>
<gene>
    <name evidence="13" type="ORF">H0E87_017517</name>
</gene>
<feature type="transmembrane region" description="Helical" evidence="11">
    <location>
        <begin position="33"/>
        <end position="53"/>
    </location>
</feature>
<evidence type="ECO:0000256" key="3">
    <source>
        <dbReference type="ARBA" id="ARBA00022448"/>
    </source>
</evidence>
<feature type="domain" description="Amino acid transporter transmembrane" evidence="12">
    <location>
        <begin position="28"/>
        <end position="246"/>
    </location>
</feature>
<name>A0A8T2Y0I5_POPDE</name>
<dbReference type="Proteomes" id="UP000807159">
    <property type="component" value="Chromosome 9"/>
</dbReference>
<feature type="transmembrane region" description="Helical" evidence="11">
    <location>
        <begin position="177"/>
        <end position="198"/>
    </location>
</feature>
<evidence type="ECO:0000256" key="2">
    <source>
        <dbReference type="ARBA" id="ARBA00005590"/>
    </source>
</evidence>
<feature type="transmembrane region" description="Helical" evidence="11">
    <location>
        <begin position="317"/>
        <end position="336"/>
    </location>
</feature>
<evidence type="ECO:0000256" key="11">
    <source>
        <dbReference type="SAM" id="Phobius"/>
    </source>
</evidence>
<comment type="similarity">
    <text evidence="2">Belongs to the amino acid/polyamine transporter 2 family. Amino acid/auxin permease (AAAP) (TC 2.A.18.1) subfamily.</text>
</comment>
<sequence length="387" mass="42183">MATMPVNGQSFALDIVKTDDDGRLKRDGNLMSASAHIITAVIGSGVLSLAWAMAQLGWIAGPISLLIFSFITWFNSCLLADCYRFPGPLGGTRTYTYMGAVKAHLGGIKYTLCGISQYTNLVGTSIGYTITASISMAEGHDAECHASTNMFMIIFGIVQVMMSQLPNFHELVGLSTLAAIMSFAYSLIGIGLSIAAIAGGNDVKTSLTGTVVGVDVTSTEKAWNCFQAIGNIAFAYTYSSILVEIQVYCQPIFKLVEDSCRKKWPESGFIANEHPVDIPFCGVFHVNSFRLLWRTAYVIASSVMAMTFPFFNSVLGFIGAISFWPLTLYFPVQMYISQARIRRFTFTWTWLTILTVACLIVSLAAAAACVQGLIMQLRNFEPFKSVS</sequence>
<accession>A0A8T2Y0I5</accession>
<evidence type="ECO:0000256" key="7">
    <source>
        <dbReference type="ARBA" id="ARBA00022989"/>
    </source>
</evidence>
<evidence type="ECO:0000256" key="4">
    <source>
        <dbReference type="ARBA" id="ARBA00022692"/>
    </source>
</evidence>
<feature type="transmembrane region" description="Helical" evidence="11">
    <location>
        <begin position="146"/>
        <end position="165"/>
    </location>
</feature>
<evidence type="ECO:0000259" key="12">
    <source>
        <dbReference type="Pfam" id="PF01490"/>
    </source>
</evidence>
<dbReference type="GO" id="GO:0006865">
    <property type="term" value="P:amino acid transport"/>
    <property type="evidence" value="ECO:0007669"/>
    <property type="project" value="UniProtKB-KW"/>
</dbReference>
<dbReference type="GO" id="GO:0012505">
    <property type="term" value="C:endomembrane system"/>
    <property type="evidence" value="ECO:0007669"/>
    <property type="project" value="UniProtKB-SubCell"/>
</dbReference>
<keyword evidence="3" id="KW-0813">Transport</keyword>
<dbReference type="GO" id="GO:0015293">
    <property type="term" value="F:symporter activity"/>
    <property type="evidence" value="ECO:0007669"/>
    <property type="project" value="UniProtKB-KW"/>
</dbReference>
<keyword evidence="4 11" id="KW-0812">Transmembrane</keyword>
<dbReference type="InterPro" id="IPR013057">
    <property type="entry name" value="AA_transpt_TM"/>
</dbReference>
<keyword evidence="5" id="KW-0769">Symport</keyword>
<dbReference type="GO" id="GO:0009734">
    <property type="term" value="P:auxin-activated signaling pathway"/>
    <property type="evidence" value="ECO:0007669"/>
    <property type="project" value="UniProtKB-KW"/>
</dbReference>
<evidence type="ECO:0000313" key="13">
    <source>
        <dbReference type="EMBL" id="KAH8498615.1"/>
    </source>
</evidence>
<evidence type="ECO:0000256" key="1">
    <source>
        <dbReference type="ARBA" id="ARBA00004127"/>
    </source>
</evidence>
<keyword evidence="7 11" id="KW-1133">Transmembrane helix</keyword>
<evidence type="ECO:0000256" key="8">
    <source>
        <dbReference type="ARBA" id="ARBA00023136"/>
    </source>
</evidence>
<dbReference type="EMBL" id="JACEGQ020000009">
    <property type="protein sequence ID" value="KAH8498615.1"/>
    <property type="molecule type" value="Genomic_DNA"/>
</dbReference>
<proteinExistence type="inferred from homology"/>
<keyword evidence="14" id="KW-1185">Reference proteome</keyword>
<keyword evidence="8 11" id="KW-0472">Membrane</keyword>
<organism evidence="13 14">
    <name type="scientific">Populus deltoides</name>
    <name type="common">Eastern poplar</name>
    <name type="synonym">Eastern cottonwood</name>
    <dbReference type="NCBI Taxonomy" id="3696"/>
    <lineage>
        <taxon>Eukaryota</taxon>
        <taxon>Viridiplantae</taxon>
        <taxon>Streptophyta</taxon>
        <taxon>Embryophyta</taxon>
        <taxon>Tracheophyta</taxon>
        <taxon>Spermatophyta</taxon>
        <taxon>Magnoliopsida</taxon>
        <taxon>eudicotyledons</taxon>
        <taxon>Gunneridae</taxon>
        <taxon>Pentapetalae</taxon>
        <taxon>rosids</taxon>
        <taxon>fabids</taxon>
        <taxon>Malpighiales</taxon>
        <taxon>Salicaceae</taxon>
        <taxon>Saliceae</taxon>
        <taxon>Populus</taxon>
    </lineage>
</organism>